<dbReference type="EMBL" id="DF968181">
    <property type="protein sequence ID" value="GAP41580.1"/>
    <property type="molecule type" value="Genomic_DNA"/>
</dbReference>
<evidence type="ECO:0000256" key="2">
    <source>
        <dbReference type="SAM" id="Phobius"/>
    </source>
</evidence>
<keyword evidence="5" id="KW-1185">Reference proteome</keyword>
<dbReference type="PATRIC" id="fig|1678840.3.peg.3060"/>
<keyword evidence="1" id="KW-0378">Hydrolase</keyword>
<evidence type="ECO:0000256" key="1">
    <source>
        <dbReference type="ARBA" id="ARBA00022801"/>
    </source>
</evidence>
<dbReference type="RefSeq" id="WP_062283088.1">
    <property type="nucleotide sequence ID" value="NZ_DF968181.1"/>
</dbReference>
<feature type="transmembrane region" description="Helical" evidence="2">
    <location>
        <begin position="284"/>
        <end position="303"/>
    </location>
</feature>
<keyword evidence="2" id="KW-0812">Transmembrane</keyword>
<evidence type="ECO:0000259" key="3">
    <source>
        <dbReference type="PROSITE" id="PS50885"/>
    </source>
</evidence>
<gene>
    <name evidence="4" type="ORF">ATC1_131572</name>
</gene>
<dbReference type="GO" id="GO:0016020">
    <property type="term" value="C:membrane"/>
    <property type="evidence" value="ECO:0007669"/>
    <property type="project" value="InterPro"/>
</dbReference>
<evidence type="ECO:0000313" key="5">
    <source>
        <dbReference type="Proteomes" id="UP000053370"/>
    </source>
</evidence>
<dbReference type="OrthoDB" id="9763484at2"/>
<dbReference type="PANTHER" id="PTHR43156">
    <property type="entry name" value="STAGE II SPORULATION PROTEIN E-RELATED"/>
    <property type="match status" value="1"/>
</dbReference>
<dbReference type="InterPro" id="IPR003660">
    <property type="entry name" value="HAMP_dom"/>
</dbReference>
<dbReference type="Pfam" id="PF07228">
    <property type="entry name" value="SpoIIE"/>
    <property type="match status" value="1"/>
</dbReference>
<protein>
    <submittedName>
        <fullName evidence="4">Serine phosphatase RsbU, regulator of sigma subunit</fullName>
    </submittedName>
</protein>
<dbReference type="InterPro" id="IPR001932">
    <property type="entry name" value="PPM-type_phosphatase-like_dom"/>
</dbReference>
<evidence type="ECO:0000313" key="4">
    <source>
        <dbReference type="EMBL" id="GAP41580.1"/>
    </source>
</evidence>
<sequence>MRKTFQKWLLLFVAGAFFLTLCLSFYLQTREANSNSIDLIDLKLDDAVKQIKLNTRNVEAIRIMTESEALAKARALAEIILNNPDVLKEKGWPGRMEKILDVDEVHIINKDGIIVASSSATGYDMRSNAQSKEFLAGLGNPDFEYVQEAQPRGMDQEIFQYTGVSRLDETGIVQIGYYPTRLANAMSLADIENLADGFRIGNHGSILITKSGIIVSSIDEKLLGLRMDSFGIQSGTLNKKEPFYATIEGVKYLCKPKIFSPYVLIGILPVDEMYVSRNEMIRSIVFSNTILFGIVFLLVSFLVDRVVISGIFHVNRSLEKITEGNLDERVDVRSNPEFVSLSDGINSTVSALKDAIAEAAARIDKELEFAREIQLSSLPTLFPPFPDRTEFDIFAAIFTAKEVGGDFYDFFMIDEDHLTIVIADVSGKGIPAALFMMTSKTMIQNLAESGRSPAEIFTDANRHLCENNEAEMFVTAFLGILEISTGKFTYVNAGHNKPLFRQSLKAYDWIQTKPGFILAGLDTTQYKQTEIILHPGDQLFFYTDGITEAMNQSGALFGNDHLKDFLNSPEVINYNPADLIHVVKEEIDIFANDAPQADDITMLALQYKGHGIS</sequence>
<dbReference type="CDD" id="cd06225">
    <property type="entry name" value="HAMP"/>
    <property type="match status" value="1"/>
</dbReference>
<dbReference type="Gene3D" id="3.60.40.10">
    <property type="entry name" value="PPM-type phosphatase domain"/>
    <property type="match status" value="1"/>
</dbReference>
<name>A0A0S7BMH5_9CHLR</name>
<dbReference type="PANTHER" id="PTHR43156:SF2">
    <property type="entry name" value="STAGE II SPORULATION PROTEIN E"/>
    <property type="match status" value="1"/>
</dbReference>
<dbReference type="STRING" id="1678840.ATC1_131572"/>
<dbReference type="Gene3D" id="6.10.340.10">
    <property type="match status" value="1"/>
</dbReference>
<reference evidence="4" key="1">
    <citation type="journal article" date="2015" name="Genome Announc.">
        <title>Draft Genome Sequence of Anaerolineae Strain TC1, a Novel Isolate from a Methanogenic Wastewater Treatment System.</title>
        <authorList>
            <person name="Matsuura N."/>
            <person name="Tourlousse D.M."/>
            <person name="Sun L."/>
            <person name="Toyonaga M."/>
            <person name="Kuroda K."/>
            <person name="Ohashi A."/>
            <person name="Cruz R."/>
            <person name="Yamaguchi T."/>
            <person name="Sekiguchi Y."/>
        </authorList>
    </citation>
    <scope>NUCLEOTIDE SEQUENCE [LARGE SCALE GENOMIC DNA]</scope>
    <source>
        <strain evidence="4">TC1</strain>
    </source>
</reference>
<keyword evidence="2" id="KW-1133">Transmembrane helix</keyword>
<keyword evidence="2" id="KW-0472">Membrane</keyword>
<proteinExistence type="predicted"/>
<organism evidence="4">
    <name type="scientific">Flexilinea flocculi</name>
    <dbReference type="NCBI Taxonomy" id="1678840"/>
    <lineage>
        <taxon>Bacteria</taxon>
        <taxon>Bacillati</taxon>
        <taxon>Chloroflexota</taxon>
        <taxon>Anaerolineae</taxon>
        <taxon>Anaerolineales</taxon>
        <taxon>Anaerolineaceae</taxon>
        <taxon>Flexilinea</taxon>
    </lineage>
</organism>
<dbReference type="AlphaFoldDB" id="A0A0S7BMH5"/>
<dbReference type="PROSITE" id="PS50885">
    <property type="entry name" value="HAMP"/>
    <property type="match status" value="1"/>
</dbReference>
<dbReference type="InterPro" id="IPR052016">
    <property type="entry name" value="Bact_Sigma-Reg"/>
</dbReference>
<feature type="domain" description="HAMP" evidence="3">
    <location>
        <begin position="305"/>
        <end position="357"/>
    </location>
</feature>
<dbReference type="SMART" id="SM00331">
    <property type="entry name" value="PP2C_SIG"/>
    <property type="match status" value="1"/>
</dbReference>
<dbReference type="InterPro" id="IPR036457">
    <property type="entry name" value="PPM-type-like_dom_sf"/>
</dbReference>
<dbReference type="Proteomes" id="UP000053370">
    <property type="component" value="Unassembled WGS sequence"/>
</dbReference>
<dbReference type="SUPFAM" id="SSF81606">
    <property type="entry name" value="PP2C-like"/>
    <property type="match status" value="1"/>
</dbReference>
<accession>A0A0S7BMH5</accession>
<dbReference type="GO" id="GO:0007165">
    <property type="term" value="P:signal transduction"/>
    <property type="evidence" value="ECO:0007669"/>
    <property type="project" value="InterPro"/>
</dbReference>
<dbReference type="GO" id="GO:0016791">
    <property type="term" value="F:phosphatase activity"/>
    <property type="evidence" value="ECO:0007669"/>
    <property type="project" value="TreeGrafter"/>
</dbReference>